<protein>
    <submittedName>
        <fullName evidence="1">Uncharacterized protein</fullName>
    </submittedName>
</protein>
<sequence>MGELKFFLGLQIKQEPNIIFIHQTKYLKEPLKKFKLDEAKEMKTPMHPTISLRLDESSTKEIGLKGKVLIEDATSLEATLYHGRARNKGQYPFQKLKQSTYQLQVVALNFYGSRINLMTTRCIEWDTPILPKFVMQFWFKVELHSERLTSKVISKEVKDDLFVHKGTVERVLYDTNFSRHLLGIEVVYRQMTPYDKVFQLFCSKMFLHKNNLRDHVIELGRYVIYHLMTVMPFNLPNVIYINLIRSIKNLHKDVY</sequence>
<reference evidence="1 2" key="1">
    <citation type="journal article" date="2023" name="Life. Sci Alliance">
        <title>Evolutionary insights into 3D genome organization and epigenetic landscape of Vigna mungo.</title>
        <authorList>
            <person name="Junaid A."/>
            <person name="Singh B."/>
            <person name="Bhatia S."/>
        </authorList>
    </citation>
    <scope>NUCLEOTIDE SEQUENCE [LARGE SCALE GENOMIC DNA]</scope>
    <source>
        <strain evidence="1">Urdbean</strain>
    </source>
</reference>
<name>A0AAQ3S8E8_VIGMU</name>
<accession>A0AAQ3S8E8</accession>
<keyword evidence="2" id="KW-1185">Reference proteome</keyword>
<dbReference type="AlphaFoldDB" id="A0AAQ3S8E8"/>
<dbReference type="EMBL" id="CP144699">
    <property type="protein sequence ID" value="WVZ21332.1"/>
    <property type="molecule type" value="Genomic_DNA"/>
</dbReference>
<gene>
    <name evidence="1" type="ORF">V8G54_008654</name>
</gene>
<organism evidence="1 2">
    <name type="scientific">Vigna mungo</name>
    <name type="common">Black gram</name>
    <name type="synonym">Phaseolus mungo</name>
    <dbReference type="NCBI Taxonomy" id="3915"/>
    <lineage>
        <taxon>Eukaryota</taxon>
        <taxon>Viridiplantae</taxon>
        <taxon>Streptophyta</taxon>
        <taxon>Embryophyta</taxon>
        <taxon>Tracheophyta</taxon>
        <taxon>Spermatophyta</taxon>
        <taxon>Magnoliopsida</taxon>
        <taxon>eudicotyledons</taxon>
        <taxon>Gunneridae</taxon>
        <taxon>Pentapetalae</taxon>
        <taxon>rosids</taxon>
        <taxon>fabids</taxon>
        <taxon>Fabales</taxon>
        <taxon>Fabaceae</taxon>
        <taxon>Papilionoideae</taxon>
        <taxon>50 kb inversion clade</taxon>
        <taxon>NPAAA clade</taxon>
        <taxon>indigoferoid/millettioid clade</taxon>
        <taxon>Phaseoleae</taxon>
        <taxon>Vigna</taxon>
    </lineage>
</organism>
<proteinExistence type="predicted"/>
<dbReference type="Proteomes" id="UP001374535">
    <property type="component" value="Chromosome 2"/>
</dbReference>
<evidence type="ECO:0000313" key="2">
    <source>
        <dbReference type="Proteomes" id="UP001374535"/>
    </source>
</evidence>
<evidence type="ECO:0000313" key="1">
    <source>
        <dbReference type="EMBL" id="WVZ21332.1"/>
    </source>
</evidence>